<proteinExistence type="predicted"/>
<feature type="domain" description="NodB homology" evidence="3">
    <location>
        <begin position="91"/>
        <end position="312"/>
    </location>
</feature>
<dbReference type="OrthoDB" id="9814639at2"/>
<dbReference type="PANTHER" id="PTHR34216">
    <property type="match status" value="1"/>
</dbReference>
<organism evidence="4 5">
    <name type="scientific">Aliiglaciecola lipolytica E3</name>
    <dbReference type="NCBI Taxonomy" id="1127673"/>
    <lineage>
        <taxon>Bacteria</taxon>
        <taxon>Pseudomonadati</taxon>
        <taxon>Pseudomonadota</taxon>
        <taxon>Gammaproteobacteria</taxon>
        <taxon>Alteromonadales</taxon>
        <taxon>Alteromonadaceae</taxon>
        <taxon>Aliiglaciecola</taxon>
    </lineage>
</organism>
<keyword evidence="5" id="KW-1185">Reference proteome</keyword>
<dbReference type="InterPro" id="IPR002509">
    <property type="entry name" value="NODB_dom"/>
</dbReference>
<comment type="subcellular location">
    <subcellularLocation>
        <location evidence="1">Secreted</location>
    </subcellularLocation>
</comment>
<comment type="caution">
    <text evidence="4">The sequence shown here is derived from an EMBL/GenBank/DDBJ whole genome shotgun (WGS) entry which is preliminary data.</text>
</comment>
<reference evidence="4 5" key="1">
    <citation type="journal article" date="2017" name="Antonie Van Leeuwenhoek">
        <title>Rhizobium rhizosphaerae sp. nov., a novel species isolated from rice rhizosphere.</title>
        <authorList>
            <person name="Zhao J.J."/>
            <person name="Zhang J."/>
            <person name="Zhang R.J."/>
            <person name="Zhang C.W."/>
            <person name="Yin H.Q."/>
            <person name="Zhang X.X."/>
        </authorList>
    </citation>
    <scope>NUCLEOTIDE SEQUENCE [LARGE SCALE GENOMIC DNA]</scope>
    <source>
        <strain evidence="4 5">E3</strain>
    </source>
</reference>
<sequence>MANSKIRFSYYFIILLLGGVLFTTHSNGQSVASGHGVVLLYHHVSTKTPASTSISPEKFSEHMAYLKQHHSVVPLKMLVENIQDGTPLPKDAVAITFDDGYQNILENAHPILKKYDFPYTVFINPDLIGKESHQLDWSQIKKMAKQGVSFANHTRIHKHLLIDNEQSDWLNTTMKNIEHAEQSIKNNSDFDLKYLAYPYGEYNESLSHAIVKNGFVGFGQHSGAISKHSDFGALPRFPAAGIYANLDTLKVKMNSLDMPVTNKSVNNPQRSRTNRKVSQSIQVNLDDMHKSQLACFFSGQAIDITWQENTFSYTVEKPLPSGRSRVNCTAPSIAHSGKYYWFSQPWFVPDENNNWPD</sequence>
<protein>
    <submittedName>
        <fullName evidence="4">Polysaccharide deacetylase</fullName>
    </submittedName>
</protein>
<evidence type="ECO:0000256" key="1">
    <source>
        <dbReference type="ARBA" id="ARBA00004613"/>
    </source>
</evidence>
<dbReference type="GO" id="GO:0005576">
    <property type="term" value="C:extracellular region"/>
    <property type="evidence" value="ECO:0007669"/>
    <property type="project" value="UniProtKB-SubCell"/>
</dbReference>
<accession>K6XXF8</accession>
<dbReference type="STRING" id="1127673.GLIP_3695"/>
<dbReference type="Proteomes" id="UP000006334">
    <property type="component" value="Unassembled WGS sequence"/>
</dbReference>
<dbReference type="GO" id="GO:0005975">
    <property type="term" value="P:carbohydrate metabolic process"/>
    <property type="evidence" value="ECO:0007669"/>
    <property type="project" value="InterPro"/>
</dbReference>
<name>K6XXF8_9ALTE</name>
<evidence type="ECO:0000256" key="2">
    <source>
        <dbReference type="ARBA" id="ARBA00022729"/>
    </source>
</evidence>
<keyword evidence="2" id="KW-0732">Signal</keyword>
<dbReference type="CDD" id="cd10973">
    <property type="entry name" value="CE4_DAC_u4_5s"/>
    <property type="match status" value="1"/>
</dbReference>
<dbReference type="SUPFAM" id="SSF88713">
    <property type="entry name" value="Glycoside hydrolase/deacetylase"/>
    <property type="match status" value="1"/>
</dbReference>
<dbReference type="EMBL" id="BAEN01000068">
    <property type="protein sequence ID" value="GAC16306.1"/>
    <property type="molecule type" value="Genomic_DNA"/>
</dbReference>
<dbReference type="InterPro" id="IPR011330">
    <property type="entry name" value="Glyco_hydro/deAcase_b/a-brl"/>
</dbReference>
<dbReference type="PANTHER" id="PTHR34216:SF3">
    <property type="entry name" value="POLY-BETA-1,6-N-ACETYL-D-GLUCOSAMINE N-DEACETYLASE"/>
    <property type="match status" value="1"/>
</dbReference>
<dbReference type="InterPro" id="IPR051398">
    <property type="entry name" value="Polysacch_Deacetylase"/>
</dbReference>
<dbReference type="PROSITE" id="PS51677">
    <property type="entry name" value="NODB"/>
    <property type="match status" value="1"/>
</dbReference>
<dbReference type="Pfam" id="PF01522">
    <property type="entry name" value="Polysacc_deac_1"/>
    <property type="match status" value="1"/>
</dbReference>
<dbReference type="Gene3D" id="3.20.20.370">
    <property type="entry name" value="Glycoside hydrolase/deacetylase"/>
    <property type="match status" value="1"/>
</dbReference>
<dbReference type="AlphaFoldDB" id="K6XXF8"/>
<dbReference type="eggNOG" id="COG0726">
    <property type="taxonomic scope" value="Bacteria"/>
</dbReference>
<gene>
    <name evidence="4" type="ORF">GLIP_3695</name>
</gene>
<evidence type="ECO:0000313" key="4">
    <source>
        <dbReference type="EMBL" id="GAC16306.1"/>
    </source>
</evidence>
<dbReference type="GO" id="GO:0016810">
    <property type="term" value="F:hydrolase activity, acting on carbon-nitrogen (but not peptide) bonds"/>
    <property type="evidence" value="ECO:0007669"/>
    <property type="project" value="InterPro"/>
</dbReference>
<evidence type="ECO:0000259" key="3">
    <source>
        <dbReference type="PROSITE" id="PS51677"/>
    </source>
</evidence>
<evidence type="ECO:0000313" key="5">
    <source>
        <dbReference type="Proteomes" id="UP000006334"/>
    </source>
</evidence>